<dbReference type="AlphaFoldDB" id="E7C5K2"/>
<accession>E7C5K2</accession>
<reference evidence="1" key="1">
    <citation type="submission" date="2010-01" db="EMBL/GenBank/DDBJ databases">
        <title>Genome fragments of uncultured bacteria from the North Pacific subtropical Gyre.</title>
        <authorList>
            <person name="Pham V.D."/>
            <person name="Delong E.F."/>
        </authorList>
    </citation>
    <scope>NUCLEOTIDE SEQUENCE</scope>
</reference>
<organism evidence="1">
    <name type="scientific">uncultured verrucomicrobium HF0500_27H16</name>
    <dbReference type="NCBI Taxonomy" id="723600"/>
    <lineage>
        <taxon>Bacteria</taxon>
        <taxon>Pseudomonadati</taxon>
        <taxon>Verrucomicrobiota</taxon>
        <taxon>environmental samples</taxon>
    </lineage>
</organism>
<proteinExistence type="predicted"/>
<evidence type="ECO:0000313" key="1">
    <source>
        <dbReference type="EMBL" id="ADI22726.1"/>
    </source>
</evidence>
<name>E7C5K2_9BACT</name>
<dbReference type="EMBL" id="GU567995">
    <property type="protein sequence ID" value="ADI22726.1"/>
    <property type="molecule type" value="Genomic_DNA"/>
</dbReference>
<protein>
    <submittedName>
        <fullName evidence="1">Uncharacterized protein</fullName>
    </submittedName>
</protein>
<sequence length="37" mass="4187">MQSVPRILIEMETKAIKQTIQEQLVDTLATQGDEGRD</sequence>